<dbReference type="KEGG" id="lch:Lcho_1395"/>
<evidence type="ECO:0000256" key="3">
    <source>
        <dbReference type="SAM" id="Phobius"/>
    </source>
</evidence>
<sequence>MRAENRSLASSFEGIDRPDLAPSRPAHRFDDRQASASTRTASTASATPAPADSRWSDTLPFNDFLKDLHREKCRAERSRAALSLALFEIGTHQALHTRQADQLLEIIHGTKRETDILGHVGDDTIAVLCPDTDEHGMQSFLRHVAERTGGLHYETMAATYPDTLFETLAKGHGTRPPFQFFLAADAAGQHESGYPLKRVLDLVGALAALVLLGPLMLLVGATVALSSPGPVIFRQTRLGRGGQPFTFYKFRSMTSNVDDQIHRAFVTRLIRCDPPEDGAAEGKPAPYKLQRDPRVTRLGRLMRKTSIDELPQLFNVLKGDMSLVGPRPALPYEAALYQPWHLRRMLTLRPGITGLWQVEGRSRVSFNEMVRMDLRYIRDCSLALDLKILLKTVRVVLLCKGAV</sequence>
<gene>
    <name evidence="5" type="ordered locus">Lcho_1395</name>
</gene>
<dbReference type="eggNOG" id="COG2148">
    <property type="taxonomic scope" value="Bacteria"/>
</dbReference>
<dbReference type="GO" id="GO:0047360">
    <property type="term" value="F:undecaprenyl-phosphate galactose phosphotransferase activity"/>
    <property type="evidence" value="ECO:0007669"/>
    <property type="project" value="UniProtKB-EC"/>
</dbReference>
<keyword evidence="3" id="KW-0472">Membrane</keyword>
<dbReference type="EMBL" id="CP001013">
    <property type="protein sequence ID" value="ACB33663.1"/>
    <property type="molecule type" value="Genomic_DNA"/>
</dbReference>
<dbReference type="EC" id="2.7.8.6" evidence="5"/>
<evidence type="ECO:0000259" key="4">
    <source>
        <dbReference type="Pfam" id="PF02397"/>
    </source>
</evidence>
<evidence type="ECO:0000256" key="1">
    <source>
        <dbReference type="ARBA" id="ARBA00006464"/>
    </source>
</evidence>
<dbReference type="RefSeq" id="WP_012346425.1">
    <property type="nucleotide sequence ID" value="NC_010524.1"/>
</dbReference>
<dbReference type="PANTHER" id="PTHR30576">
    <property type="entry name" value="COLANIC BIOSYNTHESIS UDP-GLUCOSE LIPID CARRIER TRANSFERASE"/>
    <property type="match status" value="1"/>
</dbReference>
<dbReference type="STRING" id="395495.Lcho_1395"/>
<feature type="compositionally biased region" description="Low complexity" evidence="2">
    <location>
        <begin position="34"/>
        <end position="51"/>
    </location>
</feature>
<evidence type="ECO:0000313" key="5">
    <source>
        <dbReference type="EMBL" id="ACB33663.1"/>
    </source>
</evidence>
<feature type="region of interest" description="Disordered" evidence="2">
    <location>
        <begin position="1"/>
        <end position="54"/>
    </location>
</feature>
<keyword evidence="6" id="KW-1185">Reference proteome</keyword>
<feature type="domain" description="Bacterial sugar transferase" evidence="4">
    <location>
        <begin position="197"/>
        <end position="397"/>
    </location>
</feature>
<keyword evidence="5" id="KW-0808">Transferase</keyword>
<dbReference type="InterPro" id="IPR003362">
    <property type="entry name" value="Bact_transf"/>
</dbReference>
<reference evidence="5 6" key="1">
    <citation type="submission" date="2008-03" db="EMBL/GenBank/DDBJ databases">
        <title>Complete sequence of Leptothrix cholodnii SP-6.</title>
        <authorList>
            <consortium name="US DOE Joint Genome Institute"/>
            <person name="Copeland A."/>
            <person name="Lucas S."/>
            <person name="Lapidus A."/>
            <person name="Glavina del Rio T."/>
            <person name="Dalin E."/>
            <person name="Tice H."/>
            <person name="Bruce D."/>
            <person name="Goodwin L."/>
            <person name="Pitluck S."/>
            <person name="Chertkov O."/>
            <person name="Brettin T."/>
            <person name="Detter J.C."/>
            <person name="Han C."/>
            <person name="Kuske C.R."/>
            <person name="Schmutz J."/>
            <person name="Larimer F."/>
            <person name="Land M."/>
            <person name="Hauser L."/>
            <person name="Kyrpides N."/>
            <person name="Lykidis A."/>
            <person name="Emerson D."/>
            <person name="Richardson P."/>
        </authorList>
    </citation>
    <scope>NUCLEOTIDE SEQUENCE [LARGE SCALE GENOMIC DNA]</scope>
    <source>
        <strain evidence="6">ATCC 51168 / LMG 8142 / SP-6</strain>
    </source>
</reference>
<evidence type="ECO:0000256" key="2">
    <source>
        <dbReference type="SAM" id="MobiDB-lite"/>
    </source>
</evidence>
<organism evidence="5 6">
    <name type="scientific">Leptothrix cholodnii (strain ATCC 51168 / LMG 8142 / SP-6)</name>
    <name type="common">Leptothrix discophora (strain SP-6)</name>
    <dbReference type="NCBI Taxonomy" id="395495"/>
    <lineage>
        <taxon>Bacteria</taxon>
        <taxon>Pseudomonadati</taxon>
        <taxon>Pseudomonadota</taxon>
        <taxon>Betaproteobacteria</taxon>
        <taxon>Burkholderiales</taxon>
        <taxon>Sphaerotilaceae</taxon>
        <taxon>Leptothrix</taxon>
    </lineage>
</organism>
<dbReference type="HOGENOM" id="CLU_024920_6_0_4"/>
<keyword evidence="3" id="KW-0812">Transmembrane</keyword>
<feature type="transmembrane region" description="Helical" evidence="3">
    <location>
        <begin position="199"/>
        <end position="225"/>
    </location>
</feature>
<comment type="similarity">
    <text evidence="1">Belongs to the bacterial sugar transferase family.</text>
</comment>
<dbReference type="PANTHER" id="PTHR30576:SF10">
    <property type="entry name" value="SLL5057 PROTEIN"/>
    <property type="match status" value="1"/>
</dbReference>
<name>B1Y736_LEPCP</name>
<evidence type="ECO:0000313" key="6">
    <source>
        <dbReference type="Proteomes" id="UP000001693"/>
    </source>
</evidence>
<dbReference type="AlphaFoldDB" id="B1Y736"/>
<protein>
    <submittedName>
        <fullName evidence="5">Undecaprenyl-phosphate galactose phosphotransferase</fullName>
        <ecNumber evidence="5">2.7.8.6</ecNumber>
    </submittedName>
</protein>
<proteinExistence type="inferred from homology"/>
<accession>B1Y736</accession>
<dbReference type="Pfam" id="PF02397">
    <property type="entry name" value="Bac_transf"/>
    <property type="match status" value="1"/>
</dbReference>
<dbReference type="Proteomes" id="UP000001693">
    <property type="component" value="Chromosome"/>
</dbReference>
<keyword evidence="3" id="KW-1133">Transmembrane helix</keyword>